<dbReference type="SUPFAM" id="SSF52794">
    <property type="entry name" value="PTS system IIB component-like"/>
    <property type="match status" value="1"/>
</dbReference>
<dbReference type="InterPro" id="IPR036095">
    <property type="entry name" value="PTS_EIIB-like_sf"/>
</dbReference>
<proteinExistence type="predicted"/>
<dbReference type="GO" id="GO:0009401">
    <property type="term" value="P:phosphoenolpyruvate-dependent sugar phosphotransferase system"/>
    <property type="evidence" value="ECO:0007669"/>
    <property type="project" value="InterPro"/>
</dbReference>
<evidence type="ECO:0000313" key="4">
    <source>
        <dbReference type="Proteomes" id="UP000002663"/>
    </source>
</evidence>
<dbReference type="AlphaFoldDB" id="A0AAN1SHX0"/>
<feature type="domain" description="Phosphotransferase system EIIB component type 2/3" evidence="2">
    <location>
        <begin position="5"/>
        <end position="70"/>
    </location>
</feature>
<name>A0AAN1SHX0_TETHN</name>
<dbReference type="GO" id="GO:0008982">
    <property type="term" value="F:protein-N(PI)-phosphohistidine-sugar phosphotransferase activity"/>
    <property type="evidence" value="ECO:0007669"/>
    <property type="project" value="InterPro"/>
</dbReference>
<dbReference type="EMBL" id="AP012046">
    <property type="protein sequence ID" value="BAK95212.1"/>
    <property type="molecule type" value="Genomic_DNA"/>
</dbReference>
<protein>
    <submittedName>
        <fullName evidence="3">Arabitol-specific phosphotransferase system enzyme IIB component</fullName>
        <ecNumber evidence="3">2.7.1.191</ecNumber>
    </submittedName>
</protein>
<dbReference type="Proteomes" id="UP000002663">
    <property type="component" value="Chromosome"/>
</dbReference>
<keyword evidence="1 3" id="KW-0808">Transferase</keyword>
<reference evidence="3 4" key="1">
    <citation type="submission" date="2011-01" db="EMBL/GenBank/DDBJ databases">
        <title>Whole genome sequence of Tetragenococcus halophilus NBRC 12172.</title>
        <authorList>
            <person name="Nakazawa H."/>
            <person name="Omata S."/>
            <person name="Koga C."/>
            <person name="Watanabe Y."/>
            <person name="Katano Y."/>
            <person name="Ito N."/>
            <person name="Tsukatani N."/>
            <person name="Ankai A."/>
            <person name="Oguchi A."/>
            <person name="Fukui S."/>
            <person name="Yashiro I."/>
            <person name="Kamata S."/>
            <person name="Hashimoto Y."/>
            <person name="Yamazaki J."/>
            <person name="Taguchi H."/>
            <person name="Tanaka A."/>
            <person name="Koyama T."/>
            <person name="Ichige A."/>
            <person name="Hanya Y."/>
            <person name="Tanikawa S."/>
            <person name="Yamazaki S."/>
            <person name="Fujita N."/>
        </authorList>
    </citation>
    <scope>NUCLEOTIDE SEQUENCE [LARGE SCALE GENOMIC DNA]</scope>
    <source>
        <strain evidence="4">DSM 20338 / JCM 20259 / NCIMB 9735 / NBRC 12172</strain>
    </source>
</reference>
<dbReference type="InterPro" id="IPR003501">
    <property type="entry name" value="PTS_EIIB_2/3"/>
</dbReference>
<dbReference type="Gene3D" id="3.40.50.2300">
    <property type="match status" value="1"/>
</dbReference>
<evidence type="ECO:0000256" key="1">
    <source>
        <dbReference type="ARBA" id="ARBA00022679"/>
    </source>
</evidence>
<dbReference type="RefSeq" id="WP_014125254.1">
    <property type="nucleotide sequence ID" value="NC_016052.1"/>
</dbReference>
<evidence type="ECO:0000313" key="3">
    <source>
        <dbReference type="EMBL" id="BAK95212.1"/>
    </source>
</evidence>
<dbReference type="EC" id="2.7.1.191" evidence="3"/>
<dbReference type="Pfam" id="PF02302">
    <property type="entry name" value="PTS_IIB"/>
    <property type="match status" value="1"/>
</dbReference>
<evidence type="ECO:0000259" key="2">
    <source>
        <dbReference type="Pfam" id="PF02302"/>
    </source>
</evidence>
<dbReference type="CDD" id="cd05566">
    <property type="entry name" value="PTS_IIB_galactitol"/>
    <property type="match status" value="1"/>
</dbReference>
<gene>
    <name evidence="3" type="ordered locus">TEH_18850</name>
</gene>
<organism evidence="3 4">
    <name type="scientific">Tetragenococcus halophilus (strain DSM 20338 / JCM 20259 / NCIMB 9735 / NBRC 12172)</name>
    <name type="common">Pediococcus halophilus</name>
    <dbReference type="NCBI Taxonomy" id="945021"/>
    <lineage>
        <taxon>Bacteria</taxon>
        <taxon>Bacillati</taxon>
        <taxon>Bacillota</taxon>
        <taxon>Bacilli</taxon>
        <taxon>Lactobacillales</taxon>
        <taxon>Enterococcaceae</taxon>
        <taxon>Tetragenococcus</taxon>
    </lineage>
</organism>
<accession>A0AAN1SHX0</accession>
<sequence>MKKTIVIACATGVATSTVIANRVEDLCKKNNIEYQLIQCKVPEVGSYEDRADLIITSGKSPRKFKAVTIKATSYITGINDEQTDKDIINALQDS</sequence>
<dbReference type="KEGG" id="thl:TEH_18850"/>